<evidence type="ECO:0000313" key="3">
    <source>
        <dbReference type="EMBL" id="SDI79276.1"/>
    </source>
</evidence>
<organism evidence="2 5">
    <name type="scientific">Bacteroides ovatus</name>
    <dbReference type="NCBI Taxonomy" id="28116"/>
    <lineage>
        <taxon>Bacteria</taxon>
        <taxon>Pseudomonadati</taxon>
        <taxon>Bacteroidota</taxon>
        <taxon>Bacteroidia</taxon>
        <taxon>Bacteroidales</taxon>
        <taxon>Bacteroidaceae</taxon>
        <taxon>Bacteroides</taxon>
    </lineage>
</organism>
<protein>
    <submittedName>
        <fullName evidence="2">Uncharacterized protein</fullName>
    </submittedName>
</protein>
<dbReference type="Proteomes" id="UP000183670">
    <property type="component" value="Unassembled WGS sequence"/>
</dbReference>
<gene>
    <name evidence="2" type="ORF">SAMN05192581_104121</name>
    <name evidence="3" type="ORF">SAMN05192582_10762</name>
</gene>
<dbReference type="AlphaFoldDB" id="A0A1G6GBA9"/>
<evidence type="ECO:0000313" key="4">
    <source>
        <dbReference type="Proteomes" id="UP000181870"/>
    </source>
</evidence>
<evidence type="ECO:0000256" key="1">
    <source>
        <dbReference type="SAM" id="MobiDB-lite"/>
    </source>
</evidence>
<name>A0A1G6GBA9_BACOV</name>
<sequence>MKGQEKKREAKKEKSDKKIKVLTDYQREKQSKSDKGMSIIPRT</sequence>
<feature type="compositionally biased region" description="Basic and acidic residues" evidence="1">
    <location>
        <begin position="1"/>
        <end position="35"/>
    </location>
</feature>
<dbReference type="RefSeq" id="WP_255299422.1">
    <property type="nucleotide sequence ID" value="NZ_CP176640.1"/>
</dbReference>
<evidence type="ECO:0000313" key="2">
    <source>
        <dbReference type="EMBL" id="SDB78466.1"/>
    </source>
</evidence>
<accession>A0A1G6GBA9</accession>
<dbReference type="EMBL" id="FMYE01000041">
    <property type="protein sequence ID" value="SDB78466.1"/>
    <property type="molecule type" value="Genomic_DNA"/>
</dbReference>
<feature type="region of interest" description="Disordered" evidence="1">
    <location>
        <begin position="1"/>
        <end position="43"/>
    </location>
</feature>
<dbReference type="EMBL" id="FNDO01000076">
    <property type="protein sequence ID" value="SDI79276.1"/>
    <property type="molecule type" value="Genomic_DNA"/>
</dbReference>
<proteinExistence type="predicted"/>
<reference evidence="4 5" key="1">
    <citation type="submission" date="2016-10" db="EMBL/GenBank/DDBJ databases">
        <authorList>
            <person name="de Groot N.N."/>
        </authorList>
    </citation>
    <scope>NUCLEOTIDE SEQUENCE [LARGE SCALE GENOMIC DNA]</scope>
    <source>
        <strain evidence="2 5">NLAE-zl-C500</strain>
        <strain evidence="3 4">NLAE-zl-C57</strain>
    </source>
</reference>
<evidence type="ECO:0000313" key="5">
    <source>
        <dbReference type="Proteomes" id="UP000183670"/>
    </source>
</evidence>
<dbReference type="Proteomes" id="UP000181870">
    <property type="component" value="Unassembled WGS sequence"/>
</dbReference>